<dbReference type="EMBL" id="JACXVP010000005">
    <property type="protein sequence ID" value="KAG5605330.1"/>
    <property type="molecule type" value="Genomic_DNA"/>
</dbReference>
<feature type="compositionally biased region" description="Acidic residues" evidence="1">
    <location>
        <begin position="63"/>
        <end position="80"/>
    </location>
</feature>
<proteinExistence type="predicted"/>
<evidence type="ECO:0000313" key="2">
    <source>
        <dbReference type="EMBL" id="KAG5605330.1"/>
    </source>
</evidence>
<reference evidence="2 3" key="1">
    <citation type="submission" date="2020-09" db="EMBL/GenBank/DDBJ databases">
        <title>De no assembly of potato wild relative species, Solanum commersonii.</title>
        <authorList>
            <person name="Cho K."/>
        </authorList>
    </citation>
    <scope>NUCLEOTIDE SEQUENCE [LARGE SCALE GENOMIC DNA]</scope>
    <source>
        <strain evidence="2">LZ3.2</strain>
        <tissue evidence="2">Leaf</tissue>
    </source>
</reference>
<accession>A0A9J5YY61</accession>
<gene>
    <name evidence="2" type="ORF">H5410_026822</name>
</gene>
<name>A0A9J5YY61_SOLCO</name>
<organism evidence="2 3">
    <name type="scientific">Solanum commersonii</name>
    <name type="common">Commerson's wild potato</name>
    <name type="synonym">Commerson's nightshade</name>
    <dbReference type="NCBI Taxonomy" id="4109"/>
    <lineage>
        <taxon>Eukaryota</taxon>
        <taxon>Viridiplantae</taxon>
        <taxon>Streptophyta</taxon>
        <taxon>Embryophyta</taxon>
        <taxon>Tracheophyta</taxon>
        <taxon>Spermatophyta</taxon>
        <taxon>Magnoliopsida</taxon>
        <taxon>eudicotyledons</taxon>
        <taxon>Gunneridae</taxon>
        <taxon>Pentapetalae</taxon>
        <taxon>asterids</taxon>
        <taxon>lamiids</taxon>
        <taxon>Solanales</taxon>
        <taxon>Solanaceae</taxon>
        <taxon>Solanoideae</taxon>
        <taxon>Solaneae</taxon>
        <taxon>Solanum</taxon>
    </lineage>
</organism>
<dbReference type="AlphaFoldDB" id="A0A9J5YY61"/>
<evidence type="ECO:0000256" key="1">
    <source>
        <dbReference type="SAM" id="MobiDB-lite"/>
    </source>
</evidence>
<feature type="compositionally biased region" description="Basic and acidic residues" evidence="1">
    <location>
        <begin position="44"/>
        <end position="54"/>
    </location>
</feature>
<protein>
    <submittedName>
        <fullName evidence="2">Uncharacterized protein</fullName>
    </submittedName>
</protein>
<comment type="caution">
    <text evidence="2">The sequence shown here is derived from an EMBL/GenBank/DDBJ whole genome shotgun (WGS) entry which is preliminary data.</text>
</comment>
<dbReference type="Proteomes" id="UP000824120">
    <property type="component" value="Chromosome 5"/>
</dbReference>
<keyword evidence="3" id="KW-1185">Reference proteome</keyword>
<feature type="region of interest" description="Disordered" evidence="1">
    <location>
        <begin position="44"/>
        <end position="80"/>
    </location>
</feature>
<sequence>MPFKKKRTLVETISRPNFAKVLVEIDLAKNRRDSIWVGVVDGEGQEHGGFKEGGDQDSNNNSIDDDVSDYIEEDEYQETI</sequence>
<evidence type="ECO:0000313" key="3">
    <source>
        <dbReference type="Proteomes" id="UP000824120"/>
    </source>
</evidence>